<evidence type="ECO:0000256" key="1">
    <source>
        <dbReference type="SAM" id="Coils"/>
    </source>
</evidence>
<feature type="coiled-coil region" evidence="1">
    <location>
        <begin position="98"/>
        <end position="125"/>
    </location>
</feature>
<keyword evidence="1" id="KW-0175">Coiled coil</keyword>
<sequence length="256" mass="28932">MSNLVKDKIKINLDRAKSQGKIRAEHIREIVKDAVVQTVAELKEGSGEIGLIVKDAISTVIADLKGDLKGSDKENSEKITASIEGAIAGSTHQRQQAIAERRERLLAIQTQLDEQQEELDRESSAIMMDIKAVELTDPNSEEIHLAVNTYQEHHELGVLQEQYIKLKAQLAVLDEKLADRYGDRYQEIKQQWEKAKTWYDQKKVEAKASRVIPLQQKQAEIDENLGELGSVVARKEEQIKQGLKAIWESKNSATKR</sequence>
<organism evidence="2 3">
    <name type="scientific">Pseudanabaena yagii GIHE-NHR1</name>
    <dbReference type="NCBI Taxonomy" id="2722753"/>
    <lineage>
        <taxon>Bacteria</taxon>
        <taxon>Bacillati</taxon>
        <taxon>Cyanobacteriota</taxon>
        <taxon>Cyanophyceae</taxon>
        <taxon>Pseudanabaenales</taxon>
        <taxon>Pseudanabaenaceae</taxon>
        <taxon>Pseudanabaena</taxon>
        <taxon>Pseudanabaena yagii</taxon>
    </lineage>
</organism>
<reference evidence="2 3" key="1">
    <citation type="submission" date="2020-03" db="EMBL/GenBank/DDBJ databases">
        <title>Draft Genome Sequence of 2-Methylisoborneol Producing Pseudanabaena yagii Strain GIHE-NHR1 Isolated from North Han River in South Korea.</title>
        <authorList>
            <person name="Jeong J."/>
        </authorList>
    </citation>
    <scope>NUCLEOTIDE SEQUENCE [LARGE SCALE GENOMIC DNA]</scope>
    <source>
        <strain evidence="2 3">GIHE-NHR1</strain>
    </source>
</reference>
<name>A0ABX1LVL4_9CYAN</name>
<proteinExistence type="predicted"/>
<evidence type="ECO:0000313" key="2">
    <source>
        <dbReference type="EMBL" id="NMF60213.1"/>
    </source>
</evidence>
<evidence type="ECO:0000313" key="3">
    <source>
        <dbReference type="Proteomes" id="UP000738376"/>
    </source>
</evidence>
<dbReference type="RefSeq" id="WP_169365149.1">
    <property type="nucleotide sequence ID" value="NZ_JAAVJL010000002.1"/>
</dbReference>
<accession>A0ABX1LVL4</accession>
<dbReference type="Proteomes" id="UP000738376">
    <property type="component" value="Unassembled WGS sequence"/>
</dbReference>
<dbReference type="EMBL" id="JAAVJL010000002">
    <property type="protein sequence ID" value="NMF60213.1"/>
    <property type="molecule type" value="Genomic_DNA"/>
</dbReference>
<protein>
    <submittedName>
        <fullName evidence="2">DUF342 domain-containing protein</fullName>
    </submittedName>
</protein>
<gene>
    <name evidence="2" type="ORF">HC246_19810</name>
</gene>
<comment type="caution">
    <text evidence="2">The sequence shown here is derived from an EMBL/GenBank/DDBJ whole genome shotgun (WGS) entry which is preliminary data.</text>
</comment>
<keyword evidence="3" id="KW-1185">Reference proteome</keyword>